<feature type="chain" id="PRO_5037781781" evidence="2">
    <location>
        <begin position="23"/>
        <end position="1201"/>
    </location>
</feature>
<dbReference type="Proteomes" id="UP000887578">
    <property type="component" value="Unplaced"/>
</dbReference>
<sequence>MFFKKWRLKLFLLYLLFYFTFSAPLGKRPGSVDESHGGKKGRQDEANPDYEECYFKTLRKTELEKRPRSEITTVDEECAENLISFTELIANTDDKYTKLGAPNEAAIVLARGAGEFPDFDDENVVDEISRRKICPVHRNELSINWETSKHVKTKRRKAACSVPPTLPYNLNHPVLVDAVVGVVNYLAAKAVLFVNETLIHVGSSRCQVHREMIKASITIFNKNTLPVTDTSVENVRGDQQCETTLPERKAKINAPCYKEDSPEKDIQVVSETVKNTFFAFLKEMKLPQKTAQKKWQHLKRTSRYHYISVLNKVYDTASFILGGKDNHEQLKAAAVAALQPKNVIKAQNNAQDELLQELKLRFYRADSTYERRNYLSLFVEVLPFKVIENVIPDITEYQYYEAKKMARRNKSHQQKPERGYKETVKKTAVEKFVQFFSSEIFSIGIPFGRIRKRLSNKKIVDLPVTVREMRDSKIIKKYKTFLAETGQTAGMSDTTLRKILKACPAKRKISFRAVDEQKADGILAFEWILEIVIDLENKNLISKDEADDYKNRLTEAEFFLRTDYYMLLTYDHHSADFCITYALSDARQSEYRVPNHLKKDHLYRTSRAHIFKDLIKELKEVVDGIEAEDEERKLDQANYKITIEEAEYAVDKWQSHIVRARFSDDRRAVLSELQNGEAFVTLDFAQKWQPHYFREKQSMYYGKAGNCFSVLHALFKQSGALVQHTVAHFLGYCDQDYVTVTAILLDAFKLLADKGVKRLKLRSDNAAYYHNPALILSMPGIGKTTGLVIERYSFSEAQTGKGICDVMASLFKTALLDYGHQGNDVATADQMFDGINDAIRNGYLDGITAVKATVVPKKTDKANLVIPDLLYVGEFEYGVDADKNDNVKIWKHFNIGEGKIMNLPEAAKQLPLQQLEGVTKTEPTPLFWREKTLMIKNPKEKKEKEVKATLPPPINEDDIEPLYQCEVQGCRKEYLTLEPYEKHKLFGKHDFAPIKETIDEKAHQLFYDHVTGIKNKHNLFVENTMSAADVEMDISEVLPEGWALKKPPRRTKYTTEIQEFLNNEYVNYVKSGRKRYDPYHIQQKMRKSRKPMFKAEERLSASKINSYFNTRKKKLEALANTQISIQEEERIRKETNEAFAQNLENDDFVMHQMEEEEEEEVTVFNEIVKKAKKTNEPDTIYFEDEDEENEDSETGETEEDD</sequence>
<feature type="domain" description="C2H2-type" evidence="3">
    <location>
        <begin position="965"/>
        <end position="989"/>
    </location>
</feature>
<organism evidence="4 5">
    <name type="scientific">Panagrolaimus davidi</name>
    <dbReference type="NCBI Taxonomy" id="227884"/>
    <lineage>
        <taxon>Eukaryota</taxon>
        <taxon>Metazoa</taxon>
        <taxon>Ecdysozoa</taxon>
        <taxon>Nematoda</taxon>
        <taxon>Chromadorea</taxon>
        <taxon>Rhabditida</taxon>
        <taxon>Tylenchina</taxon>
        <taxon>Panagrolaimomorpha</taxon>
        <taxon>Panagrolaimoidea</taxon>
        <taxon>Panagrolaimidae</taxon>
        <taxon>Panagrolaimus</taxon>
    </lineage>
</organism>
<accession>A0A914Q5W9</accession>
<evidence type="ECO:0000313" key="4">
    <source>
        <dbReference type="Proteomes" id="UP000887578"/>
    </source>
</evidence>
<proteinExistence type="predicted"/>
<evidence type="ECO:0000256" key="1">
    <source>
        <dbReference type="SAM" id="MobiDB-lite"/>
    </source>
</evidence>
<dbReference type="InterPro" id="IPR013087">
    <property type="entry name" value="Znf_C2H2_type"/>
</dbReference>
<feature type="signal peptide" evidence="2">
    <location>
        <begin position="1"/>
        <end position="22"/>
    </location>
</feature>
<dbReference type="PANTHER" id="PTHR33845">
    <property type="entry name" value="C2H2-TYPE DOMAIN-CONTAINING PROTEIN"/>
    <property type="match status" value="1"/>
</dbReference>
<keyword evidence="4" id="KW-1185">Reference proteome</keyword>
<evidence type="ECO:0000313" key="5">
    <source>
        <dbReference type="WBParaSite" id="PDA_v2.g22549.t1"/>
    </source>
</evidence>
<reference evidence="5" key="1">
    <citation type="submission" date="2022-11" db="UniProtKB">
        <authorList>
            <consortium name="WormBaseParasite"/>
        </authorList>
    </citation>
    <scope>IDENTIFICATION</scope>
</reference>
<name>A0A914Q5W9_9BILA</name>
<feature type="compositionally biased region" description="Acidic residues" evidence="1">
    <location>
        <begin position="1181"/>
        <end position="1201"/>
    </location>
</feature>
<evidence type="ECO:0000259" key="3">
    <source>
        <dbReference type="PROSITE" id="PS00028"/>
    </source>
</evidence>
<dbReference type="AlphaFoldDB" id="A0A914Q5W9"/>
<feature type="region of interest" description="Disordered" evidence="1">
    <location>
        <begin position="1174"/>
        <end position="1201"/>
    </location>
</feature>
<dbReference type="PANTHER" id="PTHR33845:SF1">
    <property type="entry name" value="C2H2-TYPE DOMAIN-CONTAINING PROTEIN"/>
    <property type="match status" value="1"/>
</dbReference>
<dbReference type="PROSITE" id="PS00028">
    <property type="entry name" value="ZINC_FINGER_C2H2_1"/>
    <property type="match status" value="1"/>
</dbReference>
<dbReference type="WBParaSite" id="PDA_v2.g22549.t1">
    <property type="protein sequence ID" value="PDA_v2.g22549.t1"/>
    <property type="gene ID" value="PDA_v2.g22549"/>
</dbReference>
<protein>
    <submittedName>
        <fullName evidence="5">C2H2-type domain-containing protein</fullName>
    </submittedName>
</protein>
<evidence type="ECO:0000256" key="2">
    <source>
        <dbReference type="SAM" id="SignalP"/>
    </source>
</evidence>
<keyword evidence="2" id="KW-0732">Signal</keyword>